<dbReference type="GO" id="GO:0000940">
    <property type="term" value="C:outer kinetochore"/>
    <property type="evidence" value="ECO:0007669"/>
    <property type="project" value="UniProtKB-UniRule"/>
</dbReference>
<dbReference type="GO" id="GO:0043515">
    <property type="term" value="F:kinetochore binding"/>
    <property type="evidence" value="ECO:0007669"/>
    <property type="project" value="UniProtKB-UniRule"/>
</dbReference>
<evidence type="ECO:0000256" key="6">
    <source>
        <dbReference type="ARBA" id="ARBA00023306"/>
    </source>
</evidence>
<dbReference type="GO" id="GO:0051301">
    <property type="term" value="P:cell division"/>
    <property type="evidence" value="ECO:0007669"/>
    <property type="project" value="UniProtKB-KW"/>
</dbReference>
<dbReference type="PANTHER" id="PTHR32123">
    <property type="entry name" value="BICD FAMILY-LIKE CARGO ADAPTER"/>
    <property type="match status" value="1"/>
</dbReference>
<sequence>MESVANADPGIAQELRCKLRETEEALQKAAQYGLELLDDQLTLQNKLEEQRIEMTNALEALEQEKYSLHKEVELKTRMMESLKLDFDAMKKQYEQKLELLESEQGRRHAVELSDCRNKNEQMKAERDKAQLAERQLRHKLELQSQALSNKTEELRALTERAHETMSSEIMEMEAQRMELESHVVSLQQELQENQYKEQQLQLSNSSLQRHVQQLSEEKEEREREAVSYFNALEKAREDKQDLQIQLDQVLQKAQDVNGKGNSLFAEVEDKRAAMERQLISMKVQYQSLQKQHAFSRQELHRMKSQIAIMLRIQGVAANKEQMERLQNLLSEKNSEIEALAAKVQQLESEARRPSVQAAEIEFHDETYYIDLLKMKLSNSEKAAEQLKHELSLQRMKAISEGQRVLEMERKLFAVQQILKQTQSANLNLQIKVDELQMKYEPQELSTERVQKRRREKLPVGNATEGPQPSTKEPPSKKLELPEGVKAGTEPQAPASAEERPPVAPLLPVSATASNTSLPHESKRICISEEPPVIIPNPPRSPTEACSIKEKEDWDREEENRRGQRKRQPKCPAPIYAGTEETMERQCIQQ</sequence>
<evidence type="ECO:0000256" key="4">
    <source>
        <dbReference type="ARBA" id="ARBA00022838"/>
    </source>
</evidence>
<dbReference type="GeneTree" id="ENSGT00510000047951"/>
<dbReference type="GO" id="GO:0007094">
    <property type="term" value="P:mitotic spindle assembly checkpoint signaling"/>
    <property type="evidence" value="ECO:0007669"/>
    <property type="project" value="InterPro"/>
</dbReference>
<evidence type="ECO:0000256" key="5">
    <source>
        <dbReference type="ARBA" id="ARBA00023054"/>
    </source>
</evidence>
<keyword evidence="11" id="KW-1185">Reference proteome</keyword>
<keyword evidence="1 8" id="KW-0158">Chromosome</keyword>
<keyword evidence="4 8" id="KW-0995">Kinetochore</keyword>
<dbReference type="Ensembl" id="ENSDCDT00010061301.1">
    <property type="protein sequence ID" value="ENSDCDP00010050874.1"/>
    <property type="gene ID" value="ENSDCDG00010030057.1"/>
</dbReference>
<dbReference type="HAMAP" id="MF_03041">
    <property type="entry name" value="SPDLY"/>
    <property type="match status" value="1"/>
</dbReference>
<reference evidence="10" key="2">
    <citation type="submission" date="2025-08" db="UniProtKB">
        <authorList>
            <consortium name="Ensembl"/>
        </authorList>
    </citation>
    <scope>IDENTIFICATION</scope>
</reference>
<dbReference type="GO" id="GO:0034501">
    <property type="term" value="P:protein localization to kinetochore"/>
    <property type="evidence" value="ECO:0007669"/>
    <property type="project" value="UniProtKB-UniRule"/>
</dbReference>
<dbReference type="AlphaFoldDB" id="A0AAY4E0I5"/>
<keyword evidence="2 8" id="KW-0132">Cell division</keyword>
<dbReference type="GO" id="GO:0000132">
    <property type="term" value="P:establishment of mitotic spindle orientation"/>
    <property type="evidence" value="ECO:0007669"/>
    <property type="project" value="TreeGrafter"/>
</dbReference>
<evidence type="ECO:0000256" key="7">
    <source>
        <dbReference type="ARBA" id="ARBA00023328"/>
    </source>
</evidence>
<evidence type="ECO:0000256" key="1">
    <source>
        <dbReference type="ARBA" id="ARBA00022454"/>
    </source>
</evidence>
<feature type="region of interest" description="Disordered" evidence="9">
    <location>
        <begin position="443"/>
        <end position="589"/>
    </location>
</feature>
<comment type="similarity">
    <text evidence="8">Belongs to the Spindly family.</text>
</comment>
<organism evidence="10 11">
    <name type="scientific">Denticeps clupeoides</name>
    <name type="common">denticle herring</name>
    <dbReference type="NCBI Taxonomy" id="299321"/>
    <lineage>
        <taxon>Eukaryota</taxon>
        <taxon>Metazoa</taxon>
        <taxon>Chordata</taxon>
        <taxon>Craniata</taxon>
        <taxon>Vertebrata</taxon>
        <taxon>Euteleostomi</taxon>
        <taxon>Actinopterygii</taxon>
        <taxon>Neopterygii</taxon>
        <taxon>Teleostei</taxon>
        <taxon>Clupei</taxon>
        <taxon>Clupeiformes</taxon>
        <taxon>Denticipitoidei</taxon>
        <taxon>Denticipitidae</taxon>
        <taxon>Denticeps</taxon>
    </lineage>
</organism>
<dbReference type="PANTHER" id="PTHR32123:SF9">
    <property type="entry name" value="PROTEIN SPINDLY"/>
    <property type="match status" value="1"/>
</dbReference>
<feature type="compositionally biased region" description="Basic and acidic residues" evidence="9">
    <location>
        <begin position="546"/>
        <end position="561"/>
    </location>
</feature>
<comment type="function">
    <text evidence="8">Required for the localization of dynein and dynactin to the mitotic kintochore. Dynein is believed to control the initial lateral interaction between the kinetochore and spindle microtubules and to facilitate the subsequent formation of end-on kinetochore-microtubule attachments mediated by the NDC80 complex.</text>
</comment>
<keyword evidence="6 8" id="KW-0131">Cell cycle</keyword>
<reference evidence="10" key="3">
    <citation type="submission" date="2025-09" db="UniProtKB">
        <authorList>
            <consortium name="Ensembl"/>
        </authorList>
    </citation>
    <scope>IDENTIFICATION</scope>
</reference>
<evidence type="ECO:0000256" key="9">
    <source>
        <dbReference type="SAM" id="MobiDB-lite"/>
    </source>
</evidence>
<reference evidence="10 11" key="1">
    <citation type="submission" date="2020-06" db="EMBL/GenBank/DDBJ databases">
        <authorList>
            <consortium name="Wellcome Sanger Institute Data Sharing"/>
        </authorList>
    </citation>
    <scope>NUCLEOTIDE SEQUENCE [LARGE SCALE GENOMIC DNA]</scope>
</reference>
<evidence type="ECO:0000256" key="8">
    <source>
        <dbReference type="HAMAP-Rule" id="MF_03041"/>
    </source>
</evidence>
<evidence type="ECO:0000256" key="3">
    <source>
        <dbReference type="ARBA" id="ARBA00022776"/>
    </source>
</evidence>
<feature type="coiled-coil region" evidence="8">
    <location>
        <begin position="12"/>
        <end position="438"/>
    </location>
</feature>
<dbReference type="RefSeq" id="XP_028815843.1">
    <property type="nucleotide sequence ID" value="XM_028960010.1"/>
</dbReference>
<comment type="subcellular location">
    <subcellularLocation>
        <location evidence="8">Chromosome</location>
        <location evidence="8">Centromere</location>
        <location evidence="8">Kinetochore</location>
    </subcellularLocation>
</comment>
<evidence type="ECO:0000313" key="11">
    <source>
        <dbReference type="Proteomes" id="UP000694580"/>
    </source>
</evidence>
<protein>
    <recommendedName>
        <fullName evidence="8">Protein Spindly</fullName>
    </recommendedName>
    <alternativeName>
        <fullName evidence="8">Coiled-coil domain-containing protein 99</fullName>
    </alternativeName>
    <alternativeName>
        <fullName evidence="8">Spindle apparatus coiled-coil domain-containing protein 1</fullName>
    </alternativeName>
</protein>
<dbReference type="GO" id="GO:0007080">
    <property type="term" value="P:mitotic metaphase chromosome alignment"/>
    <property type="evidence" value="ECO:0007669"/>
    <property type="project" value="TreeGrafter"/>
</dbReference>
<keyword evidence="7 8" id="KW-0137">Centromere</keyword>
<accession>A0AAY4E0I5</accession>
<keyword evidence="3 8" id="KW-0498">Mitosis</keyword>
<dbReference type="GO" id="GO:0000922">
    <property type="term" value="C:spindle pole"/>
    <property type="evidence" value="ECO:0007669"/>
    <property type="project" value="TreeGrafter"/>
</dbReference>
<dbReference type="Proteomes" id="UP000694580">
    <property type="component" value="Chromosome 18"/>
</dbReference>
<feature type="compositionally biased region" description="Basic and acidic residues" evidence="9">
    <location>
        <begin position="473"/>
        <end position="482"/>
    </location>
</feature>
<proteinExistence type="inferred from homology"/>
<gene>
    <name evidence="8 10" type="primary">SPDL1</name>
    <name evidence="8" type="synonym">CCDC99</name>
</gene>
<dbReference type="GeneID" id="114767995"/>
<evidence type="ECO:0000313" key="10">
    <source>
        <dbReference type="Ensembl" id="ENSDCDP00010050874.1"/>
    </source>
</evidence>
<keyword evidence="5 8" id="KW-0175">Coiled coil</keyword>
<evidence type="ECO:0000256" key="2">
    <source>
        <dbReference type="ARBA" id="ARBA00022618"/>
    </source>
</evidence>
<dbReference type="InterPro" id="IPR051149">
    <property type="entry name" value="Spindly/BICDR_Dynein_Adapter"/>
</dbReference>
<name>A0AAY4E0I5_9TELE</name>
<dbReference type="InterPro" id="IPR028593">
    <property type="entry name" value="SPDLY_chordates"/>
</dbReference>